<name>A0A1I0E6Z7_9PROT</name>
<proteinExistence type="predicted"/>
<protein>
    <submittedName>
        <fullName evidence="1">Uncharacterized protein</fullName>
    </submittedName>
</protein>
<dbReference type="Proteomes" id="UP000199345">
    <property type="component" value="Unassembled WGS sequence"/>
</dbReference>
<accession>A0A1I0E6Z7</accession>
<dbReference type="RefSeq" id="WP_090659930.1">
    <property type="nucleotide sequence ID" value="NZ_FOIA01000025.1"/>
</dbReference>
<gene>
    <name evidence="1" type="ORF">SAMN05216326_12544</name>
</gene>
<reference evidence="2" key="1">
    <citation type="submission" date="2016-10" db="EMBL/GenBank/DDBJ databases">
        <authorList>
            <person name="Varghese N."/>
            <person name="Submissions S."/>
        </authorList>
    </citation>
    <scope>NUCLEOTIDE SEQUENCE [LARGE SCALE GENOMIC DNA]</scope>
    <source>
        <strain evidence="2">Nm71</strain>
    </source>
</reference>
<keyword evidence="2" id="KW-1185">Reference proteome</keyword>
<dbReference type="OrthoDB" id="6949755at2"/>
<evidence type="ECO:0000313" key="2">
    <source>
        <dbReference type="Proteomes" id="UP000199345"/>
    </source>
</evidence>
<dbReference type="AlphaFoldDB" id="A0A1I0E6Z7"/>
<sequence length="192" mass="22234">MSALPKEQEFKKPSRKPVPVFMRVIQGGFVPADATAEQQLRDKKFKIGDVVKVFVRKLRSGKFNRKVHRIGQLCVEHIDDFKHMDAHSVLKRLQLEGNIYCDEIAVRPSGIRTLIPREVIKTLKPVLELFGLKLTDTGLLIVRIPRSLSFESMDQAEYEDAARKMCDYISEVYWRSLESWQIEEMADSFVDH</sequence>
<dbReference type="EMBL" id="FOIA01000025">
    <property type="protein sequence ID" value="SET40946.1"/>
    <property type="molecule type" value="Genomic_DNA"/>
</dbReference>
<evidence type="ECO:0000313" key="1">
    <source>
        <dbReference type="EMBL" id="SET40946.1"/>
    </source>
</evidence>
<organism evidence="1 2">
    <name type="scientific">Nitrosomonas marina</name>
    <dbReference type="NCBI Taxonomy" id="917"/>
    <lineage>
        <taxon>Bacteria</taxon>
        <taxon>Pseudomonadati</taxon>
        <taxon>Pseudomonadota</taxon>
        <taxon>Betaproteobacteria</taxon>
        <taxon>Nitrosomonadales</taxon>
        <taxon>Nitrosomonadaceae</taxon>
        <taxon>Nitrosomonas</taxon>
    </lineage>
</organism>